<keyword evidence="2" id="KW-1185">Reference proteome</keyword>
<evidence type="ECO:0000313" key="2">
    <source>
        <dbReference type="Proteomes" id="UP000789920"/>
    </source>
</evidence>
<accession>A0ACA9RR69</accession>
<proteinExistence type="predicted"/>
<dbReference type="Proteomes" id="UP000789920">
    <property type="component" value="Unassembled WGS sequence"/>
</dbReference>
<gene>
    <name evidence="1" type="ORF">RPERSI_LOCUS22281</name>
</gene>
<feature type="non-terminal residue" evidence="1">
    <location>
        <position position="1"/>
    </location>
</feature>
<comment type="caution">
    <text evidence="1">The sequence shown here is derived from an EMBL/GenBank/DDBJ whole genome shotgun (WGS) entry which is preliminary data.</text>
</comment>
<evidence type="ECO:0000313" key="1">
    <source>
        <dbReference type="EMBL" id="CAG8806944.1"/>
    </source>
</evidence>
<sequence length="111" mass="12684">NQGAIGGRTIEKSCLAVLGSKSEMISNLLRKIFCAYCKIMDLKALPTEVDTLVSFLVWLDLSQYFSRHADFLAAVSRTHLEAQLADPSKEYRVKRVYRALLKEYRQARDLE</sequence>
<organism evidence="1 2">
    <name type="scientific">Racocetra persica</name>
    <dbReference type="NCBI Taxonomy" id="160502"/>
    <lineage>
        <taxon>Eukaryota</taxon>
        <taxon>Fungi</taxon>
        <taxon>Fungi incertae sedis</taxon>
        <taxon>Mucoromycota</taxon>
        <taxon>Glomeromycotina</taxon>
        <taxon>Glomeromycetes</taxon>
        <taxon>Diversisporales</taxon>
        <taxon>Gigasporaceae</taxon>
        <taxon>Racocetra</taxon>
    </lineage>
</organism>
<name>A0ACA9RR69_9GLOM</name>
<reference evidence="1" key="1">
    <citation type="submission" date="2021-06" db="EMBL/GenBank/DDBJ databases">
        <authorList>
            <person name="Kallberg Y."/>
            <person name="Tangrot J."/>
            <person name="Rosling A."/>
        </authorList>
    </citation>
    <scope>NUCLEOTIDE SEQUENCE</scope>
    <source>
        <strain evidence="1">MA461A</strain>
    </source>
</reference>
<dbReference type="EMBL" id="CAJVQC010067045">
    <property type="protein sequence ID" value="CAG8806944.1"/>
    <property type="molecule type" value="Genomic_DNA"/>
</dbReference>
<protein>
    <submittedName>
        <fullName evidence="1">4668_t:CDS:1</fullName>
    </submittedName>
</protein>